<evidence type="ECO:0000313" key="2">
    <source>
        <dbReference type="EMBL" id="MBB4155197.1"/>
    </source>
</evidence>
<dbReference type="Proteomes" id="UP000529795">
    <property type="component" value="Unassembled WGS sequence"/>
</dbReference>
<proteinExistence type="predicted"/>
<evidence type="ECO:0000256" key="1">
    <source>
        <dbReference type="SAM" id="MobiDB-lite"/>
    </source>
</evidence>
<comment type="caution">
    <text evidence="2">The sequence shown here is derived from an EMBL/GenBank/DDBJ whole genome shotgun (WGS) entry which is preliminary data.</text>
</comment>
<accession>A0A840FHN3</accession>
<sequence length="134" mass="13707">MIAATLLMLQAAATPPATSPKPAPPPERFSILLQDCPRETNAKGDVVVCADSPNAQRIPLPDERVPSGPVPSNPNLTGIGALGADGTPCAARQGGCLVGFGPPIVPMVKGLVNAAKSAFARKPDKSNRIPIPLD</sequence>
<protein>
    <submittedName>
        <fullName evidence="2">Uncharacterized protein</fullName>
    </submittedName>
</protein>
<reference evidence="2 3" key="1">
    <citation type="submission" date="2020-08" db="EMBL/GenBank/DDBJ databases">
        <title>Genomic Encyclopedia of Type Strains, Phase IV (KMG-IV): sequencing the most valuable type-strain genomes for metagenomic binning, comparative biology and taxonomic classification.</title>
        <authorList>
            <person name="Goeker M."/>
        </authorList>
    </citation>
    <scope>NUCLEOTIDE SEQUENCE [LARGE SCALE GENOMIC DNA]</scope>
    <source>
        <strain evidence="2 3">YC6723</strain>
    </source>
</reference>
<dbReference type="AlphaFoldDB" id="A0A840FHN3"/>
<keyword evidence="3" id="KW-1185">Reference proteome</keyword>
<organism evidence="2 3">
    <name type="scientific">Sphingomonas jinjuensis</name>
    <dbReference type="NCBI Taxonomy" id="535907"/>
    <lineage>
        <taxon>Bacteria</taxon>
        <taxon>Pseudomonadati</taxon>
        <taxon>Pseudomonadota</taxon>
        <taxon>Alphaproteobacteria</taxon>
        <taxon>Sphingomonadales</taxon>
        <taxon>Sphingomonadaceae</taxon>
        <taxon>Sphingomonas</taxon>
    </lineage>
</organism>
<gene>
    <name evidence="2" type="ORF">GGQ80_003115</name>
</gene>
<evidence type="ECO:0000313" key="3">
    <source>
        <dbReference type="Proteomes" id="UP000529795"/>
    </source>
</evidence>
<dbReference type="EMBL" id="JACIEV010000010">
    <property type="protein sequence ID" value="MBB4155197.1"/>
    <property type="molecule type" value="Genomic_DNA"/>
</dbReference>
<dbReference type="RefSeq" id="WP_343051072.1">
    <property type="nucleotide sequence ID" value="NZ_JACIEV010000010.1"/>
</dbReference>
<name>A0A840FHN3_9SPHN</name>
<feature type="region of interest" description="Disordered" evidence="1">
    <location>
        <begin position="57"/>
        <end position="79"/>
    </location>
</feature>